<proteinExistence type="predicted"/>
<dbReference type="GO" id="GO:0046503">
    <property type="term" value="P:glycerolipid catabolic process"/>
    <property type="evidence" value="ECO:0007669"/>
    <property type="project" value="TreeGrafter"/>
</dbReference>
<feature type="domain" description="AB hydrolase-1" evidence="1">
    <location>
        <begin position="21"/>
        <end position="244"/>
    </location>
</feature>
<dbReference type="RefSeq" id="WP_339093478.1">
    <property type="nucleotide sequence ID" value="NZ_LR743508.1"/>
</dbReference>
<sequence length="263" mass="28335">MTEFLQAGEVRIAFERAGEGPPLVLMHGAEATRQMFAALVPHLASHFTVITYDQRDCGETEAPEHGCTLSDLANDAQRLIGGLGLRRAHVFGSSFGGRVAQALALMHPRVVDHLVLGSTWPLPRPLEELCPDARRLGEVRRGLPGTAEELATWFFPEAFLVERPELRRFFANVRPASPRSARRAATVQTALDSGVAGIVAPTLLLAGELDRVVPASVTLAMAARIRNANAVLLPSVGHVTAMQAPEALARHMVHFLKPTGVDA</sequence>
<dbReference type="Gene3D" id="3.40.50.1820">
    <property type="entry name" value="alpha/beta hydrolase"/>
    <property type="match status" value="1"/>
</dbReference>
<name>A0A679JDQ5_VARPD</name>
<dbReference type="InterPro" id="IPR000073">
    <property type="entry name" value="AB_hydrolase_1"/>
</dbReference>
<dbReference type="InterPro" id="IPR050471">
    <property type="entry name" value="AB_hydrolase"/>
</dbReference>
<dbReference type="SUPFAM" id="SSF53474">
    <property type="entry name" value="alpha/beta-Hydrolases"/>
    <property type="match status" value="1"/>
</dbReference>
<dbReference type="Pfam" id="PF00561">
    <property type="entry name" value="Abhydrolase_1"/>
    <property type="match status" value="1"/>
</dbReference>
<keyword evidence="2" id="KW-0378">Hydrolase</keyword>
<dbReference type="PANTHER" id="PTHR43433:SF5">
    <property type="entry name" value="AB HYDROLASE-1 DOMAIN-CONTAINING PROTEIN"/>
    <property type="match status" value="1"/>
</dbReference>
<dbReference type="InterPro" id="IPR029058">
    <property type="entry name" value="AB_hydrolase_fold"/>
</dbReference>
<dbReference type="EMBL" id="LR743508">
    <property type="protein sequence ID" value="CAA2109526.1"/>
    <property type="molecule type" value="Genomic_DNA"/>
</dbReference>
<dbReference type="EC" id="3.8.1.3" evidence="2"/>
<reference evidence="2" key="1">
    <citation type="submission" date="2019-12" db="EMBL/GenBank/DDBJ databases">
        <authorList>
            <person name="Cremers G."/>
        </authorList>
    </citation>
    <scope>NUCLEOTIDE SEQUENCE</scope>
    <source>
        <strain evidence="2">Vvax</strain>
    </source>
</reference>
<dbReference type="GO" id="GO:0004806">
    <property type="term" value="F:triacylglycerol lipase activity"/>
    <property type="evidence" value="ECO:0007669"/>
    <property type="project" value="TreeGrafter"/>
</dbReference>
<dbReference type="PANTHER" id="PTHR43433">
    <property type="entry name" value="HYDROLASE, ALPHA/BETA FOLD FAMILY PROTEIN"/>
    <property type="match status" value="1"/>
</dbReference>
<dbReference type="AlphaFoldDB" id="A0A679JDQ5"/>
<dbReference type="PRINTS" id="PR00111">
    <property type="entry name" value="ABHYDROLASE"/>
</dbReference>
<dbReference type="GO" id="GO:0018785">
    <property type="term" value="F:haloacetate dehalogenase activity"/>
    <property type="evidence" value="ECO:0007669"/>
    <property type="project" value="UniProtKB-EC"/>
</dbReference>
<accession>A0A679JDQ5</accession>
<gene>
    <name evidence="2" type="primary">dehH1</name>
    <name evidence="2" type="ORF">VVAX_05797</name>
</gene>
<evidence type="ECO:0000313" key="2">
    <source>
        <dbReference type="EMBL" id="CAA2109526.1"/>
    </source>
</evidence>
<evidence type="ECO:0000259" key="1">
    <source>
        <dbReference type="Pfam" id="PF00561"/>
    </source>
</evidence>
<organism evidence="2">
    <name type="scientific">Variovorax paradoxus</name>
    <dbReference type="NCBI Taxonomy" id="34073"/>
    <lineage>
        <taxon>Bacteria</taxon>
        <taxon>Pseudomonadati</taxon>
        <taxon>Pseudomonadota</taxon>
        <taxon>Betaproteobacteria</taxon>
        <taxon>Burkholderiales</taxon>
        <taxon>Comamonadaceae</taxon>
        <taxon>Variovorax</taxon>
    </lineage>
</organism>
<protein>
    <submittedName>
        <fullName evidence="2">Haloacetate dehalogenase H-1</fullName>
        <ecNumber evidence="2">3.8.1.3</ecNumber>
    </submittedName>
</protein>